<dbReference type="RefSeq" id="WP_071419322.1">
    <property type="nucleotide sequence ID" value="NZ_MLKQ01000191.1"/>
</dbReference>
<evidence type="ECO:0000256" key="2">
    <source>
        <dbReference type="ARBA" id="ARBA00022448"/>
    </source>
</evidence>
<dbReference type="PRINTS" id="PR01036">
    <property type="entry name" value="TCRTETB"/>
</dbReference>
<dbReference type="Proteomes" id="UP000181728">
    <property type="component" value="Unassembled WGS sequence"/>
</dbReference>
<evidence type="ECO:0000313" key="7">
    <source>
        <dbReference type="EMBL" id="OIM20796.1"/>
    </source>
</evidence>
<evidence type="ECO:0000256" key="4">
    <source>
        <dbReference type="ARBA" id="ARBA00022692"/>
    </source>
</evidence>
<keyword evidence="4" id="KW-0812">Transmembrane</keyword>
<dbReference type="PANTHER" id="PTHR42718">
    <property type="entry name" value="MAJOR FACILITATOR SUPERFAMILY MULTIDRUG TRANSPORTER MFSC"/>
    <property type="match status" value="1"/>
</dbReference>
<accession>A0A483CCI1</accession>
<keyword evidence="2" id="KW-0813">Transport</keyword>
<dbReference type="GO" id="GO:0005886">
    <property type="term" value="C:plasma membrane"/>
    <property type="evidence" value="ECO:0007669"/>
    <property type="project" value="UniProtKB-SubCell"/>
</dbReference>
<name>A0A483CCI1_OENOE</name>
<reference evidence="7 8" key="1">
    <citation type="journal article" date="2016" name="BMC Genomics">
        <title>Consensus pan-genome assembly of the specialised wine bacterium Oenococcus oeni.</title>
        <authorList>
            <person name="Sternes P.R."/>
            <person name="Borneman A.R."/>
        </authorList>
    </citation>
    <scope>NUCLEOTIDE SEQUENCE [LARGE SCALE GENOMIC DNA]</scope>
    <source>
        <strain evidence="7 8">AWRIB661</strain>
    </source>
</reference>
<proteinExistence type="predicted"/>
<organism evidence="7 8">
    <name type="scientific">Oenococcus oeni</name>
    <name type="common">Leuconostoc oenos</name>
    <dbReference type="NCBI Taxonomy" id="1247"/>
    <lineage>
        <taxon>Bacteria</taxon>
        <taxon>Bacillati</taxon>
        <taxon>Bacillota</taxon>
        <taxon>Bacilli</taxon>
        <taxon>Lactobacillales</taxon>
        <taxon>Lactobacillaceae</taxon>
        <taxon>Oenococcus</taxon>
    </lineage>
</organism>
<dbReference type="NCBIfam" id="TIGR00711">
    <property type="entry name" value="efflux_EmrB"/>
    <property type="match status" value="1"/>
</dbReference>
<dbReference type="InterPro" id="IPR011701">
    <property type="entry name" value="MFS"/>
</dbReference>
<keyword evidence="6" id="KW-0472">Membrane</keyword>
<evidence type="ECO:0000313" key="8">
    <source>
        <dbReference type="Proteomes" id="UP000181728"/>
    </source>
</evidence>
<dbReference type="Pfam" id="PF07690">
    <property type="entry name" value="MFS_1"/>
    <property type="match status" value="1"/>
</dbReference>
<protein>
    <submittedName>
        <fullName evidence="7">MFS transporter</fullName>
    </submittedName>
</protein>
<dbReference type="InterPro" id="IPR004638">
    <property type="entry name" value="EmrB-like"/>
</dbReference>
<evidence type="ECO:0000256" key="1">
    <source>
        <dbReference type="ARBA" id="ARBA00004651"/>
    </source>
</evidence>
<comment type="caution">
    <text evidence="7">The sequence shown here is derived from an EMBL/GenBank/DDBJ whole genome shotgun (WGS) entry which is preliminary data.</text>
</comment>
<dbReference type="PROSITE" id="PS50850">
    <property type="entry name" value="MFS"/>
    <property type="match status" value="1"/>
</dbReference>
<sequence length="512" mass="55605">MSAKSVDIHGKNYSRGLFMLAVLVATFAGMLMGTSLGTALPTLMNDFNIDLATAQEATTWFLLANGIMVPVSAYLSTKFPTKWLYVVAFSMLLIGQYISYSAPNNNWNWFLAGRIVQAIAVGITMPLMQVVIVYIFPAKDRGAAMGLGGLVIGMAPAIGPTLSGWILDKNHTILGLTLSDSWRSIFLLPMFVIALDLVMSLFLLHDVVPNQNIKLDIRSLVQSTVGFGLFLWGLTNVANSHYDGWFDIPHVIIPGLIGIFFIATFVLHQLEMKHPFLDVRVFKIKQFSVTTILISLSMMAMMGIEMMIPTYLQELRGLSPLSSGLTLFPGAVLMGIMSLVAGAVYDRNGAKRLSRVGFMILSIATFPFLFIGLNTPKSFITIFYALRMFGIAMVMMPLTASAMSALPKEKASDGTAANNTARQVASAIVVSLLSSVTQNIANTEGPAKALKSENVLEFSRKTLDATLTGFHASFAIALIFALLGFIISGFLHSGKIISNDPNLLDEKGDKQS</sequence>
<dbReference type="AlphaFoldDB" id="A0A483CCI1"/>
<dbReference type="Gene3D" id="1.20.1250.20">
    <property type="entry name" value="MFS general substrate transporter like domains"/>
    <property type="match status" value="2"/>
</dbReference>
<comment type="subcellular location">
    <subcellularLocation>
        <location evidence="1">Cell membrane</location>
        <topology evidence="1">Multi-pass membrane protein</topology>
    </subcellularLocation>
</comment>
<dbReference type="EMBL" id="MLOK01000047">
    <property type="protein sequence ID" value="OIM20796.1"/>
    <property type="molecule type" value="Genomic_DNA"/>
</dbReference>
<keyword evidence="3" id="KW-1003">Cell membrane</keyword>
<keyword evidence="5" id="KW-1133">Transmembrane helix</keyword>
<dbReference type="InterPro" id="IPR036259">
    <property type="entry name" value="MFS_trans_sf"/>
</dbReference>
<dbReference type="GO" id="GO:0022857">
    <property type="term" value="F:transmembrane transporter activity"/>
    <property type="evidence" value="ECO:0007669"/>
    <property type="project" value="InterPro"/>
</dbReference>
<dbReference type="CDD" id="cd17503">
    <property type="entry name" value="MFS_LmrB_MDR_like"/>
    <property type="match status" value="1"/>
</dbReference>
<evidence type="ECO:0000256" key="5">
    <source>
        <dbReference type="ARBA" id="ARBA00022989"/>
    </source>
</evidence>
<dbReference type="SUPFAM" id="SSF103473">
    <property type="entry name" value="MFS general substrate transporter"/>
    <property type="match status" value="1"/>
</dbReference>
<evidence type="ECO:0000256" key="3">
    <source>
        <dbReference type="ARBA" id="ARBA00022475"/>
    </source>
</evidence>
<dbReference type="InterPro" id="IPR020846">
    <property type="entry name" value="MFS_dom"/>
</dbReference>
<evidence type="ECO:0000256" key="6">
    <source>
        <dbReference type="ARBA" id="ARBA00023136"/>
    </source>
</evidence>
<gene>
    <name evidence="7" type="ORF">ATX59_06745</name>
</gene>
<dbReference type="PANTHER" id="PTHR42718:SF24">
    <property type="entry name" value="MAJOR FACILITATOR SUPERFAMILY (MFS) PROFILE DOMAIN-CONTAINING PROTEIN"/>
    <property type="match status" value="1"/>
</dbReference>